<feature type="domain" description="DUF5745" evidence="3">
    <location>
        <begin position="142"/>
        <end position="193"/>
    </location>
</feature>
<feature type="region of interest" description="Disordered" evidence="2">
    <location>
        <begin position="343"/>
        <end position="372"/>
    </location>
</feature>
<accession>A0A507DIV9</accession>
<keyword evidence="5" id="KW-1185">Reference proteome</keyword>
<protein>
    <recommendedName>
        <fullName evidence="3">DUF5745 domain-containing protein</fullName>
    </recommendedName>
</protein>
<reference evidence="4 5" key="1">
    <citation type="journal article" date="2019" name="Sci. Rep.">
        <title>Comparative genomics of chytrid fungi reveal insights into the obligate biotrophic and pathogenic lifestyle of Synchytrium endobioticum.</title>
        <authorList>
            <person name="van de Vossenberg B.T.L.H."/>
            <person name="Warris S."/>
            <person name="Nguyen H.D.T."/>
            <person name="van Gent-Pelzer M.P.E."/>
            <person name="Joly D.L."/>
            <person name="van de Geest H.C."/>
            <person name="Bonants P.J.M."/>
            <person name="Smith D.S."/>
            <person name="Levesque C.A."/>
            <person name="van der Lee T.A.J."/>
        </authorList>
    </citation>
    <scope>NUCLEOTIDE SEQUENCE [LARGE SCALE GENOMIC DNA]</scope>
    <source>
        <strain evidence="4 5">MB42</strain>
    </source>
</reference>
<dbReference type="Pfam" id="PF19016">
    <property type="entry name" value="DUF5745"/>
    <property type="match status" value="1"/>
</dbReference>
<dbReference type="InterPro" id="IPR044039">
    <property type="entry name" value="DUF5745"/>
</dbReference>
<feature type="region of interest" description="Disordered" evidence="2">
    <location>
        <begin position="467"/>
        <end position="497"/>
    </location>
</feature>
<evidence type="ECO:0000256" key="1">
    <source>
        <dbReference type="SAM" id="Coils"/>
    </source>
</evidence>
<feature type="coiled-coil region" evidence="1">
    <location>
        <begin position="696"/>
        <end position="723"/>
    </location>
</feature>
<sequence length="748" mass="82450">MGVGIDCLADQVECVCVEYVLMMMMMMMTCADGQMVHCSRLMIQSQWPRASMRAIAVVVVVISPDKGPCRTLPHWSQVPHVHPGLHDPLIDLIDTANALLASVKVPVTLASVQDFVPSLWVALYEGITRSRLSDVVRDPASATQPQTRASNIAAVIAALEGLLKTPLDHIKPADILACNVLDIANLLEILEGVASVVSTVNTTTTSATGATSSGDTSNQLEIATAEYCTAELTSVAAPTTGASGDETADVANTVISTGAPGDTQAQLSSILADQPSMASSSQQPHTIQPSSNGDIAMAPQPPTVARPGVLRPQPIRHRKRRRADGSMLQEVRDDVEEFARVRAGALPLQPTRSDEGPQASIQREKATPSPSKKRLRFNLEHHQRQFLSAQQPAPRPSRSKVSSLLRPAPTDTPYTKALKAQRAELLREQKVYKSTHAASSSMPQRAANQTLTMASSSITASIGTSSIDEPIHTTSKSASVVSAAESRIHDDDRDPKSMPEKALAEFERVISQALPGIDISPAIRNLAWNKQLNTWEKALNARNWNRRVDMHKATAAAGSQIPVEVMRRDIERTIAQQQRQQQEMAARVARHELLERVRRVTRMEARHGQIEKEVEAFKMKKKLREEQIVRTLYEDYLRAQRAAIIEIRAAERERTRNLEGEARKRQQAREQYFRDEVAMLQESIKAAQKDEAIAIKAKIEGLRRLARDEKEAAKEKVRQVREKLAVDADDVELRNFDASIAKRAVRFG</sequence>
<evidence type="ECO:0000259" key="3">
    <source>
        <dbReference type="Pfam" id="PF19016"/>
    </source>
</evidence>
<dbReference type="EMBL" id="QEAN01000052">
    <property type="protein sequence ID" value="TPX51554.1"/>
    <property type="molecule type" value="Genomic_DNA"/>
</dbReference>
<evidence type="ECO:0000313" key="4">
    <source>
        <dbReference type="EMBL" id="TPX51554.1"/>
    </source>
</evidence>
<comment type="caution">
    <text evidence="4">The sequence shown here is derived from an EMBL/GenBank/DDBJ whole genome shotgun (WGS) entry which is preliminary data.</text>
</comment>
<dbReference type="PANTHER" id="PTHR22545">
    <property type="entry name" value="CENTROSOMAL PROTEIN OF 95 KDA"/>
    <property type="match status" value="1"/>
</dbReference>
<organism evidence="4 5">
    <name type="scientific">Synchytrium endobioticum</name>
    <dbReference type="NCBI Taxonomy" id="286115"/>
    <lineage>
        <taxon>Eukaryota</taxon>
        <taxon>Fungi</taxon>
        <taxon>Fungi incertae sedis</taxon>
        <taxon>Chytridiomycota</taxon>
        <taxon>Chytridiomycota incertae sedis</taxon>
        <taxon>Chytridiomycetes</taxon>
        <taxon>Synchytriales</taxon>
        <taxon>Synchytriaceae</taxon>
        <taxon>Synchytrium</taxon>
    </lineage>
</organism>
<dbReference type="AlphaFoldDB" id="A0A507DIV9"/>
<proteinExistence type="predicted"/>
<evidence type="ECO:0000313" key="5">
    <source>
        <dbReference type="Proteomes" id="UP000317494"/>
    </source>
</evidence>
<feature type="compositionally biased region" description="Polar residues" evidence="2">
    <location>
        <begin position="267"/>
        <end position="293"/>
    </location>
</feature>
<gene>
    <name evidence="4" type="ORF">SeMB42_g01854</name>
</gene>
<evidence type="ECO:0000256" key="2">
    <source>
        <dbReference type="SAM" id="MobiDB-lite"/>
    </source>
</evidence>
<dbReference type="GO" id="GO:0000922">
    <property type="term" value="C:spindle pole"/>
    <property type="evidence" value="ECO:0007669"/>
    <property type="project" value="InterPro"/>
</dbReference>
<name>A0A507DIV9_9FUNG</name>
<dbReference type="PANTHER" id="PTHR22545:SF0">
    <property type="entry name" value="CENTROSOMAL PROTEIN OF 95 KDA"/>
    <property type="match status" value="1"/>
</dbReference>
<feature type="region of interest" description="Disordered" evidence="2">
    <location>
        <begin position="267"/>
        <end position="330"/>
    </location>
</feature>
<dbReference type="VEuPathDB" id="FungiDB:SeMB42_g01854"/>
<feature type="compositionally biased region" description="Basic and acidic residues" evidence="2">
    <location>
        <begin position="486"/>
        <end position="497"/>
    </location>
</feature>
<keyword evidence="1" id="KW-0175">Coiled coil</keyword>
<dbReference type="Proteomes" id="UP000317494">
    <property type="component" value="Unassembled WGS sequence"/>
</dbReference>
<feature type="region of interest" description="Disordered" evidence="2">
    <location>
        <begin position="385"/>
        <end position="414"/>
    </location>
</feature>
<dbReference type="InterPro" id="IPR026619">
    <property type="entry name" value="CEP95"/>
</dbReference>